<dbReference type="Pfam" id="PF00201">
    <property type="entry name" value="UDPGT"/>
    <property type="match status" value="1"/>
</dbReference>
<proteinExistence type="inferred from homology"/>
<comment type="similarity">
    <text evidence="1">Belongs to the UDP-glycosyltransferase family.</text>
</comment>
<organism evidence="3 4">
    <name type="scientific">Ziziphus jujuba var. spinosa</name>
    <dbReference type="NCBI Taxonomy" id="714518"/>
    <lineage>
        <taxon>Eukaryota</taxon>
        <taxon>Viridiplantae</taxon>
        <taxon>Streptophyta</taxon>
        <taxon>Embryophyta</taxon>
        <taxon>Tracheophyta</taxon>
        <taxon>Spermatophyta</taxon>
        <taxon>Magnoliopsida</taxon>
        <taxon>eudicotyledons</taxon>
        <taxon>Gunneridae</taxon>
        <taxon>Pentapetalae</taxon>
        <taxon>rosids</taxon>
        <taxon>fabids</taxon>
        <taxon>Rosales</taxon>
        <taxon>Rhamnaceae</taxon>
        <taxon>Paliureae</taxon>
        <taxon>Ziziphus</taxon>
    </lineage>
</organism>
<evidence type="ECO:0000256" key="2">
    <source>
        <dbReference type="ARBA" id="ARBA00022679"/>
    </source>
</evidence>
<dbReference type="PANTHER" id="PTHR11926">
    <property type="entry name" value="GLUCOSYL/GLUCURONOSYL TRANSFERASES"/>
    <property type="match status" value="1"/>
</dbReference>
<dbReference type="Gene3D" id="3.40.50.2000">
    <property type="entry name" value="Glycogen Phosphorylase B"/>
    <property type="match status" value="1"/>
</dbReference>
<comment type="caution">
    <text evidence="3">The sequence shown here is derived from an EMBL/GenBank/DDBJ whole genome shotgun (WGS) entry which is preliminary data.</text>
</comment>
<dbReference type="GO" id="GO:0080044">
    <property type="term" value="F:quercetin 7-O-glucosyltransferase activity"/>
    <property type="evidence" value="ECO:0007669"/>
    <property type="project" value="TreeGrafter"/>
</dbReference>
<sequence length="174" mass="19910">MYHYYFHGYENIIKDNISNLSCSIELPGLPFKLTGSDFPSFMDASKPKNAIGIRVLKEQFKKQYGKGKKEEDGISCTKELEKLGKIVPWCSQMEVLLNFSLGCFVTHYGWNSTLESLVCSVPMVAFLRWIDQGSNAKFIENSWKMGLRVKANKEGIVERDEIKKLEAMLRNGRI</sequence>
<accession>A0A978V2H3</accession>
<reference evidence="3" key="1">
    <citation type="journal article" date="2021" name="Front. Plant Sci.">
        <title>Chromosome-Scale Genome Assembly for Chinese Sour Jujube and Insights Into Its Genome Evolution and Domestication Signature.</title>
        <authorList>
            <person name="Shen L.-Y."/>
            <person name="Luo H."/>
            <person name="Wang X.-L."/>
            <person name="Wang X.-M."/>
            <person name="Qiu X.-J."/>
            <person name="Liu H."/>
            <person name="Zhou S.-S."/>
            <person name="Jia K.-H."/>
            <person name="Nie S."/>
            <person name="Bao Y.-T."/>
            <person name="Zhang R.-G."/>
            <person name="Yun Q.-Z."/>
            <person name="Chai Y.-H."/>
            <person name="Lu J.-Y."/>
            <person name="Li Y."/>
            <person name="Zhao S.-W."/>
            <person name="Mao J.-F."/>
            <person name="Jia S.-G."/>
            <person name="Mao Y.-M."/>
        </authorList>
    </citation>
    <scope>NUCLEOTIDE SEQUENCE</scope>
    <source>
        <strain evidence="3">AT0</strain>
        <tissue evidence="3">Leaf</tissue>
    </source>
</reference>
<protein>
    <submittedName>
        <fullName evidence="3">Uncharacterized protein</fullName>
    </submittedName>
</protein>
<dbReference type="Proteomes" id="UP000813462">
    <property type="component" value="Unassembled WGS sequence"/>
</dbReference>
<evidence type="ECO:0000313" key="3">
    <source>
        <dbReference type="EMBL" id="KAH7521556.1"/>
    </source>
</evidence>
<dbReference type="EMBL" id="JAEACU010000007">
    <property type="protein sequence ID" value="KAH7521556.1"/>
    <property type="molecule type" value="Genomic_DNA"/>
</dbReference>
<evidence type="ECO:0000313" key="4">
    <source>
        <dbReference type="Proteomes" id="UP000813462"/>
    </source>
</evidence>
<keyword evidence="2" id="KW-0808">Transferase</keyword>
<dbReference type="SUPFAM" id="SSF53756">
    <property type="entry name" value="UDP-Glycosyltransferase/glycogen phosphorylase"/>
    <property type="match status" value="1"/>
</dbReference>
<name>A0A978V2H3_ZIZJJ</name>
<dbReference type="InterPro" id="IPR002213">
    <property type="entry name" value="UDP_glucos_trans"/>
</dbReference>
<dbReference type="AlphaFoldDB" id="A0A978V2H3"/>
<gene>
    <name evidence="3" type="ORF">FEM48_Zijuj07G0046000</name>
</gene>
<dbReference type="GO" id="GO:0080043">
    <property type="term" value="F:quercetin 3-O-glucosyltransferase activity"/>
    <property type="evidence" value="ECO:0007669"/>
    <property type="project" value="TreeGrafter"/>
</dbReference>
<evidence type="ECO:0000256" key="1">
    <source>
        <dbReference type="ARBA" id="ARBA00009995"/>
    </source>
</evidence>
<dbReference type="PANTHER" id="PTHR11926:SF870">
    <property type="entry name" value="UDP-GLYCOSYLTRANSFERASE 75B1"/>
    <property type="match status" value="1"/>
</dbReference>